<dbReference type="CDD" id="cd03784">
    <property type="entry name" value="GT1_Gtf-like"/>
    <property type="match status" value="1"/>
</dbReference>
<dbReference type="SUPFAM" id="SSF53756">
    <property type="entry name" value="UDP-Glycosyltransferase/glycogen phosphorylase"/>
    <property type="match status" value="1"/>
</dbReference>
<organism evidence="4 5">
    <name type="scientific">Escallonia rubra</name>
    <dbReference type="NCBI Taxonomy" id="112253"/>
    <lineage>
        <taxon>Eukaryota</taxon>
        <taxon>Viridiplantae</taxon>
        <taxon>Streptophyta</taxon>
        <taxon>Embryophyta</taxon>
        <taxon>Tracheophyta</taxon>
        <taxon>Spermatophyta</taxon>
        <taxon>Magnoliopsida</taxon>
        <taxon>eudicotyledons</taxon>
        <taxon>Gunneridae</taxon>
        <taxon>Pentapetalae</taxon>
        <taxon>asterids</taxon>
        <taxon>campanulids</taxon>
        <taxon>Escalloniales</taxon>
        <taxon>Escalloniaceae</taxon>
        <taxon>Escallonia</taxon>
    </lineage>
</organism>
<dbReference type="FunFam" id="3.40.50.2000:FF:000152">
    <property type="entry name" value="Glycosyltransferase"/>
    <property type="match status" value="1"/>
</dbReference>
<evidence type="ECO:0000313" key="5">
    <source>
        <dbReference type="Proteomes" id="UP001187471"/>
    </source>
</evidence>
<comment type="caution">
    <text evidence="4">The sequence shown here is derived from an EMBL/GenBank/DDBJ whole genome shotgun (WGS) entry which is preliminary data.</text>
</comment>
<evidence type="ECO:0000256" key="3">
    <source>
        <dbReference type="ARBA" id="ARBA00022679"/>
    </source>
</evidence>
<evidence type="ECO:0000313" key="4">
    <source>
        <dbReference type="EMBL" id="KAK2982741.1"/>
    </source>
</evidence>
<proteinExistence type="inferred from homology"/>
<dbReference type="Pfam" id="PF00201">
    <property type="entry name" value="UDPGT"/>
    <property type="match status" value="1"/>
</dbReference>
<reference evidence="4" key="1">
    <citation type="submission" date="2022-12" db="EMBL/GenBank/DDBJ databases">
        <title>Draft genome assemblies for two species of Escallonia (Escalloniales).</title>
        <authorList>
            <person name="Chanderbali A."/>
            <person name="Dervinis C."/>
            <person name="Anghel I."/>
            <person name="Soltis D."/>
            <person name="Soltis P."/>
            <person name="Zapata F."/>
        </authorList>
    </citation>
    <scope>NUCLEOTIDE SEQUENCE</scope>
    <source>
        <strain evidence="4">UCBG92.1500</strain>
        <tissue evidence="4">Leaf</tissue>
    </source>
</reference>
<dbReference type="FunFam" id="3.40.50.2000:FF:000138">
    <property type="entry name" value="Glycosyltransferase"/>
    <property type="match status" value="1"/>
</dbReference>
<gene>
    <name evidence="4" type="ORF">RJ640_025157</name>
</gene>
<protein>
    <submittedName>
        <fullName evidence="4">Uncharacterized protein</fullName>
    </submittedName>
</protein>
<evidence type="ECO:0000256" key="1">
    <source>
        <dbReference type="ARBA" id="ARBA00009995"/>
    </source>
</evidence>
<evidence type="ECO:0000256" key="2">
    <source>
        <dbReference type="ARBA" id="ARBA00022676"/>
    </source>
</evidence>
<sequence length="454" mass="51072">MEQPAACHVVAMPYPGRGHINPMMNLCKLIASERADFLVTFIVTEEWLGFLCHEPKPDNIHFATVPNVIPSEKGRGADFPGFYESTLTKLQAPVERLLDRLVAPASVIVYDTYLTWVVGVGNRRNVPVASLWTQPATVFSVLYHYDLLVQNGDVQVNLSERGDEHVNYIPGLPSTRIKDLPTLVYGNGSKVMHRIEEAMSWVPKAQYLLFTSIYELEAQTIDALKAKLQIPIYSIGPAIPYFKLRDKLSPISHDNEPNYVVWLDSQPKASVLYISQGSFLSVSNAQLDEIVAGVIDSGVRYLWVTRGEAARFKGEGDDKKGFVVPWCDQLMVLCHPCIGGFWSHCGWNSTKEGLFAGIPMLTFPIFWDQVPNSKSIVEDWKIGLRVKREEGVESLVTRDEIVKLVRRLMDLENEEGKEMRRRAKNIKEICRRAIAEGGSSQTDIDGFIKDISQC</sequence>
<dbReference type="Gene3D" id="3.40.50.2000">
    <property type="entry name" value="Glycogen Phosphorylase B"/>
    <property type="match status" value="2"/>
</dbReference>
<keyword evidence="2" id="KW-0328">Glycosyltransferase</keyword>
<dbReference type="PANTHER" id="PTHR11926">
    <property type="entry name" value="GLUCOSYL/GLUCURONOSYL TRANSFERASES"/>
    <property type="match status" value="1"/>
</dbReference>
<accession>A0AA88UHY1</accession>
<dbReference type="GO" id="GO:0080043">
    <property type="term" value="F:quercetin 3-O-glucosyltransferase activity"/>
    <property type="evidence" value="ECO:0007669"/>
    <property type="project" value="TreeGrafter"/>
</dbReference>
<dbReference type="AlphaFoldDB" id="A0AA88UHY1"/>
<dbReference type="EMBL" id="JAVXUO010001390">
    <property type="protein sequence ID" value="KAK2982741.1"/>
    <property type="molecule type" value="Genomic_DNA"/>
</dbReference>
<comment type="similarity">
    <text evidence="1">Belongs to the UDP-glycosyltransferase family.</text>
</comment>
<dbReference type="PANTHER" id="PTHR11926:SF774">
    <property type="entry name" value="UDP-GLYCOSYLTRANSFERASE 85A1-RELATED"/>
    <property type="match status" value="1"/>
</dbReference>
<dbReference type="Proteomes" id="UP001187471">
    <property type="component" value="Unassembled WGS sequence"/>
</dbReference>
<keyword evidence="3" id="KW-0808">Transferase</keyword>
<name>A0AA88UHY1_9ASTE</name>
<keyword evidence="5" id="KW-1185">Reference proteome</keyword>
<dbReference type="GO" id="GO:0080044">
    <property type="term" value="F:quercetin 7-O-glucosyltransferase activity"/>
    <property type="evidence" value="ECO:0007669"/>
    <property type="project" value="TreeGrafter"/>
</dbReference>
<dbReference type="InterPro" id="IPR002213">
    <property type="entry name" value="UDP_glucos_trans"/>
</dbReference>